<reference evidence="2 3" key="1">
    <citation type="submission" date="2016-10" db="EMBL/GenBank/DDBJ databases">
        <authorList>
            <person name="Varghese N."/>
        </authorList>
    </citation>
    <scope>NUCLEOTIDE SEQUENCE [LARGE SCALE GENOMIC DNA]</scope>
</reference>
<keyword evidence="1" id="KW-1133">Transmembrane helix</keyword>
<evidence type="ECO:0000313" key="3">
    <source>
        <dbReference type="Proteomes" id="UP000215453"/>
    </source>
</evidence>
<feature type="transmembrane region" description="Helical" evidence="1">
    <location>
        <begin position="150"/>
        <end position="174"/>
    </location>
</feature>
<gene>
    <name evidence="2" type="ORF">ZT1A5_G5226</name>
</gene>
<name>A0A1Y6LHG2_ZYMTR</name>
<evidence type="ECO:0000313" key="2">
    <source>
        <dbReference type="EMBL" id="SMY23786.1"/>
    </source>
</evidence>
<keyword evidence="1" id="KW-0472">Membrane</keyword>
<accession>A0A1Y6LHG2</accession>
<feature type="transmembrane region" description="Helical" evidence="1">
    <location>
        <begin position="87"/>
        <end position="108"/>
    </location>
</feature>
<dbReference type="AlphaFoldDB" id="A0A1Y6LHG2"/>
<proteinExistence type="predicted"/>
<dbReference type="EMBL" id="LT882679">
    <property type="protein sequence ID" value="SMY23786.1"/>
    <property type="molecule type" value="Genomic_DNA"/>
</dbReference>
<sequence>MIRNSGLTWTDGVWHFFDALGLSCGITILDQKKHEAHEDLLEISVHKTCFSSTAYPFLLPLSVTVTSEDLSVDNIQAKVPLERSHNVLAAMLDVLFIVLPGLDGLVGMPGSELFPPLYPSSIDSWAGHIEFIYKGLVYARWRQPVHGEMIILATHGHCLLICFTTPAVICWFTIENLGQRWRQSVNENIDQSPNRKANDPDPYDNSTKALIGVSSGEERVVESPSSLAGFGLHLGVFLTHVLLVTLDKADGFFVLLGLT</sequence>
<protein>
    <submittedName>
        <fullName evidence="2">Uncharacterized protein</fullName>
    </submittedName>
</protein>
<organism evidence="2 3">
    <name type="scientific">Zymoseptoria tritici ST99CH_1A5</name>
    <dbReference type="NCBI Taxonomy" id="1276529"/>
    <lineage>
        <taxon>Eukaryota</taxon>
        <taxon>Fungi</taxon>
        <taxon>Dikarya</taxon>
        <taxon>Ascomycota</taxon>
        <taxon>Pezizomycotina</taxon>
        <taxon>Dothideomycetes</taxon>
        <taxon>Dothideomycetidae</taxon>
        <taxon>Mycosphaerellales</taxon>
        <taxon>Mycosphaerellaceae</taxon>
        <taxon>Zymoseptoria</taxon>
    </lineage>
</organism>
<dbReference type="Proteomes" id="UP000215453">
    <property type="component" value="Chromosome 4"/>
</dbReference>
<evidence type="ECO:0000256" key="1">
    <source>
        <dbReference type="SAM" id="Phobius"/>
    </source>
</evidence>
<keyword evidence="1" id="KW-0812">Transmembrane</keyword>